<dbReference type="PANTHER" id="PTHR30579">
    <property type="entry name" value="TRANSCRIPTIONAL REGULATOR"/>
    <property type="match status" value="1"/>
</dbReference>
<keyword evidence="3" id="KW-0238">DNA-binding</keyword>
<dbReference type="InterPro" id="IPR036390">
    <property type="entry name" value="WH_DNA-bd_sf"/>
</dbReference>
<evidence type="ECO:0000259" key="5">
    <source>
        <dbReference type="PROSITE" id="PS50931"/>
    </source>
</evidence>
<dbReference type="InterPro" id="IPR036388">
    <property type="entry name" value="WH-like_DNA-bd_sf"/>
</dbReference>
<feature type="domain" description="HTH lysR-type" evidence="5">
    <location>
        <begin position="1"/>
        <end position="41"/>
    </location>
</feature>
<keyword evidence="7" id="KW-1185">Reference proteome</keyword>
<keyword evidence="2" id="KW-0805">Transcription regulation</keyword>
<comment type="similarity">
    <text evidence="1">Belongs to the LysR transcriptional regulatory family.</text>
</comment>
<dbReference type="InterPro" id="IPR050176">
    <property type="entry name" value="LTTR"/>
</dbReference>
<dbReference type="GO" id="GO:0003700">
    <property type="term" value="F:DNA-binding transcription factor activity"/>
    <property type="evidence" value="ECO:0007669"/>
    <property type="project" value="InterPro"/>
</dbReference>
<sequence>MDIELAQTFLAIVETGTFLDAANKVHVTQSTVNMRIRTLEQ</sequence>
<name>A0A0P1I1N8_9RHOB</name>
<proteinExistence type="inferred from homology"/>
<dbReference type="Gene3D" id="1.10.10.10">
    <property type="entry name" value="Winged helix-like DNA-binding domain superfamily/Winged helix DNA-binding domain"/>
    <property type="match status" value="1"/>
</dbReference>
<dbReference type="PROSITE" id="PS50931">
    <property type="entry name" value="HTH_LYSR"/>
    <property type="match status" value="1"/>
</dbReference>
<evidence type="ECO:0000313" key="7">
    <source>
        <dbReference type="Proteomes" id="UP000051260"/>
    </source>
</evidence>
<dbReference type="OrthoDB" id="9815174at2"/>
<dbReference type="AlphaFoldDB" id="A0A0P1I1N8"/>
<dbReference type="GO" id="GO:0003677">
    <property type="term" value="F:DNA binding"/>
    <property type="evidence" value="ECO:0007669"/>
    <property type="project" value="UniProtKB-KW"/>
</dbReference>
<evidence type="ECO:0000256" key="1">
    <source>
        <dbReference type="ARBA" id="ARBA00009437"/>
    </source>
</evidence>
<dbReference type="RefSeq" id="WP_082643516.1">
    <property type="nucleotide sequence ID" value="NZ_CYUD01000001.1"/>
</dbReference>
<dbReference type="InterPro" id="IPR000847">
    <property type="entry name" value="LysR_HTH_N"/>
</dbReference>
<dbReference type="EMBL" id="CYUD01000001">
    <property type="protein sequence ID" value="CUJ84840.1"/>
    <property type="molecule type" value="Genomic_DNA"/>
</dbReference>
<keyword evidence="4" id="KW-0804">Transcription</keyword>
<evidence type="ECO:0000256" key="2">
    <source>
        <dbReference type="ARBA" id="ARBA00023015"/>
    </source>
</evidence>
<gene>
    <name evidence="6" type="ORF">RUE5091_00267</name>
</gene>
<evidence type="ECO:0000256" key="4">
    <source>
        <dbReference type="ARBA" id="ARBA00023163"/>
    </source>
</evidence>
<dbReference type="STRING" id="1715692.RUE5091_00267"/>
<dbReference type="SUPFAM" id="SSF46785">
    <property type="entry name" value="Winged helix' DNA-binding domain"/>
    <property type="match status" value="1"/>
</dbReference>
<dbReference type="Pfam" id="PF00126">
    <property type="entry name" value="HTH_1"/>
    <property type="match status" value="1"/>
</dbReference>
<organism evidence="6 7">
    <name type="scientific">Ruegeria denitrificans</name>
    <dbReference type="NCBI Taxonomy" id="1715692"/>
    <lineage>
        <taxon>Bacteria</taxon>
        <taxon>Pseudomonadati</taxon>
        <taxon>Pseudomonadota</taxon>
        <taxon>Alphaproteobacteria</taxon>
        <taxon>Rhodobacterales</taxon>
        <taxon>Roseobacteraceae</taxon>
        <taxon>Ruegeria</taxon>
    </lineage>
</organism>
<accession>A0A0P1I1N8</accession>
<evidence type="ECO:0000256" key="3">
    <source>
        <dbReference type="ARBA" id="ARBA00023125"/>
    </source>
</evidence>
<dbReference type="Proteomes" id="UP000051260">
    <property type="component" value="Unassembled WGS sequence"/>
</dbReference>
<evidence type="ECO:0000313" key="6">
    <source>
        <dbReference type="EMBL" id="CUJ84840.1"/>
    </source>
</evidence>
<protein>
    <submittedName>
        <fullName evidence="6">Chromosome replication initiation inhibitor protein</fullName>
    </submittedName>
</protein>
<reference evidence="7" key="1">
    <citation type="submission" date="2015-09" db="EMBL/GenBank/DDBJ databases">
        <authorList>
            <person name="Rodrigo-Torres L."/>
            <person name="Arahal D.R."/>
        </authorList>
    </citation>
    <scope>NUCLEOTIDE SEQUENCE [LARGE SCALE GENOMIC DNA]</scope>
    <source>
        <strain evidence="7">CECT 5091</strain>
    </source>
</reference>